<dbReference type="SUPFAM" id="SSF103473">
    <property type="entry name" value="MFS general substrate transporter"/>
    <property type="match status" value="1"/>
</dbReference>
<feature type="transmembrane region" description="Helical" evidence="6">
    <location>
        <begin position="390"/>
        <end position="409"/>
    </location>
</feature>
<proteinExistence type="predicted"/>
<feature type="transmembrane region" description="Helical" evidence="6">
    <location>
        <begin position="96"/>
        <end position="116"/>
    </location>
</feature>
<dbReference type="PANTHER" id="PTHR23511">
    <property type="entry name" value="SYNAPTIC VESICLE GLYCOPROTEIN 2"/>
    <property type="match status" value="1"/>
</dbReference>
<evidence type="ECO:0000259" key="7">
    <source>
        <dbReference type="PROSITE" id="PS50850"/>
    </source>
</evidence>
<dbReference type="InterPro" id="IPR005829">
    <property type="entry name" value="Sugar_transporter_CS"/>
</dbReference>
<dbReference type="Gene3D" id="1.20.1250.20">
    <property type="entry name" value="MFS general substrate transporter like domains"/>
    <property type="match status" value="1"/>
</dbReference>
<feature type="transmembrane region" description="Helical" evidence="6">
    <location>
        <begin position="182"/>
        <end position="203"/>
    </location>
</feature>
<evidence type="ECO:0000313" key="9">
    <source>
        <dbReference type="Proteomes" id="UP000030745"/>
    </source>
</evidence>
<dbReference type="Pfam" id="PF00083">
    <property type="entry name" value="Sugar_tr"/>
    <property type="match status" value="1"/>
</dbReference>
<name>A0A067C299_SAPPC</name>
<evidence type="ECO:0000256" key="2">
    <source>
        <dbReference type="ARBA" id="ARBA00022448"/>
    </source>
</evidence>
<feature type="domain" description="Major facilitator superfamily (MFS) profile" evidence="7">
    <location>
        <begin position="55"/>
        <end position="506"/>
    </location>
</feature>
<comment type="subcellular location">
    <subcellularLocation>
        <location evidence="1">Membrane</location>
        <topology evidence="1">Multi-pass membrane protein</topology>
    </subcellularLocation>
</comment>
<evidence type="ECO:0000256" key="4">
    <source>
        <dbReference type="ARBA" id="ARBA00022989"/>
    </source>
</evidence>
<dbReference type="GeneID" id="24135861"/>
<keyword evidence="2" id="KW-0813">Transport</keyword>
<dbReference type="InterPro" id="IPR036259">
    <property type="entry name" value="MFS_trans_sf"/>
</dbReference>
<keyword evidence="4 6" id="KW-1133">Transmembrane helix</keyword>
<dbReference type="STRING" id="695850.A0A067C299"/>
<dbReference type="GO" id="GO:0016020">
    <property type="term" value="C:membrane"/>
    <property type="evidence" value="ECO:0007669"/>
    <property type="project" value="UniProtKB-SubCell"/>
</dbReference>
<dbReference type="InterPro" id="IPR005828">
    <property type="entry name" value="MFS_sugar_transport-like"/>
</dbReference>
<evidence type="ECO:0000256" key="1">
    <source>
        <dbReference type="ARBA" id="ARBA00004141"/>
    </source>
</evidence>
<evidence type="ECO:0000256" key="5">
    <source>
        <dbReference type="ARBA" id="ARBA00023136"/>
    </source>
</evidence>
<feature type="transmembrane region" description="Helical" evidence="6">
    <location>
        <begin position="366"/>
        <end position="383"/>
    </location>
</feature>
<dbReference type="PANTHER" id="PTHR23511:SF34">
    <property type="entry name" value="SYNAPTIC VESICLE GLYCOPROTEIN 2"/>
    <property type="match status" value="1"/>
</dbReference>
<keyword evidence="3 6" id="KW-0812">Transmembrane</keyword>
<protein>
    <recommendedName>
        <fullName evidence="7">Major facilitator superfamily (MFS) profile domain-containing protein</fullName>
    </recommendedName>
</protein>
<dbReference type="InterPro" id="IPR020846">
    <property type="entry name" value="MFS_dom"/>
</dbReference>
<accession>A0A067C299</accession>
<dbReference type="EMBL" id="KK583299">
    <property type="protein sequence ID" value="KDO20937.1"/>
    <property type="molecule type" value="Genomic_DNA"/>
</dbReference>
<dbReference type="Proteomes" id="UP000030745">
    <property type="component" value="Unassembled WGS sequence"/>
</dbReference>
<evidence type="ECO:0000313" key="8">
    <source>
        <dbReference type="EMBL" id="KDO20937.1"/>
    </source>
</evidence>
<dbReference type="AlphaFoldDB" id="A0A067C299"/>
<keyword evidence="5 6" id="KW-0472">Membrane</keyword>
<dbReference type="PROSITE" id="PS00216">
    <property type="entry name" value="SUGAR_TRANSPORT_1"/>
    <property type="match status" value="1"/>
</dbReference>
<keyword evidence="9" id="KW-1185">Reference proteome</keyword>
<feature type="transmembrane region" description="Helical" evidence="6">
    <location>
        <begin position="123"/>
        <end position="143"/>
    </location>
</feature>
<dbReference type="VEuPathDB" id="FungiDB:SPRG_14028"/>
<feature type="transmembrane region" description="Helical" evidence="6">
    <location>
        <begin position="149"/>
        <end position="170"/>
    </location>
</feature>
<feature type="transmembrane region" description="Helical" evidence="6">
    <location>
        <begin position="449"/>
        <end position="470"/>
    </location>
</feature>
<dbReference type="KEGG" id="spar:SPRG_14028"/>
<dbReference type="PROSITE" id="PS50850">
    <property type="entry name" value="MFS"/>
    <property type="match status" value="1"/>
</dbReference>
<sequence>MADAILSPRGKRPVVAPAKRQEDVAKELVEQEIELLGCGRFHVRMAWYVRTASCSHAHAACSVLGLGNAADAVEILSMGYILGSYPEPMTGWESSLVSSSVFVGMLIGGIVGTVLGDQYGRRVLMLASLALNGCSGLCAAFSPTLSYMVFFRLLAGVGIGGIAPMLFAVCLEHVPQSARGKYITIISAFWMVGSIFTACLAWTMLGCYWGTDDRILDVSWRTFSATASIPAFIACGLTYAYVPESPRYLVAKGYLKEASETLAYIYAVNGSSRMPAFLGPDDDRLSVDEVSASHQLQTRRDSLTWYDRWSLLLTTPAPSSSFDLRFTTLLLLVSTFCLSFGSYGISTWITRVFQSTNVHNPYANDILYASAALPGNLIGLFLVDSWGRRPLFAASLFLSATCGFVFSLNSSAHEGFIVAICCLFQAGTTMAWIGYDVMSAEVYPLNMRVSALCFLSSTGRLGATFAQLVNGLLMGPPAHIEALLLVTTTVMAIGGIAVLFLPETEYFDEPNDLPQRQTETHPLLA</sequence>
<dbReference type="RefSeq" id="XP_012208329.1">
    <property type="nucleotide sequence ID" value="XM_012352939.1"/>
</dbReference>
<evidence type="ECO:0000256" key="6">
    <source>
        <dbReference type="SAM" id="Phobius"/>
    </source>
</evidence>
<feature type="transmembrane region" description="Helical" evidence="6">
    <location>
        <begin position="223"/>
        <end position="242"/>
    </location>
</feature>
<dbReference type="OrthoDB" id="3936150at2759"/>
<feature type="transmembrane region" description="Helical" evidence="6">
    <location>
        <begin position="326"/>
        <end position="346"/>
    </location>
</feature>
<dbReference type="GO" id="GO:0022857">
    <property type="term" value="F:transmembrane transporter activity"/>
    <property type="evidence" value="ECO:0007669"/>
    <property type="project" value="InterPro"/>
</dbReference>
<feature type="transmembrane region" description="Helical" evidence="6">
    <location>
        <begin position="482"/>
        <end position="501"/>
    </location>
</feature>
<gene>
    <name evidence="8" type="ORF">SPRG_14028</name>
</gene>
<organism evidence="8 9">
    <name type="scientific">Saprolegnia parasitica (strain CBS 223.65)</name>
    <dbReference type="NCBI Taxonomy" id="695850"/>
    <lineage>
        <taxon>Eukaryota</taxon>
        <taxon>Sar</taxon>
        <taxon>Stramenopiles</taxon>
        <taxon>Oomycota</taxon>
        <taxon>Saprolegniomycetes</taxon>
        <taxon>Saprolegniales</taxon>
        <taxon>Saprolegniaceae</taxon>
        <taxon>Saprolegnia</taxon>
    </lineage>
</organism>
<reference evidence="8 9" key="1">
    <citation type="journal article" date="2013" name="PLoS Genet.">
        <title>Distinctive expansion of potential virulence genes in the genome of the oomycete fish pathogen Saprolegnia parasitica.</title>
        <authorList>
            <person name="Jiang R.H."/>
            <person name="de Bruijn I."/>
            <person name="Haas B.J."/>
            <person name="Belmonte R."/>
            <person name="Lobach L."/>
            <person name="Christie J."/>
            <person name="van den Ackerveken G."/>
            <person name="Bottin A."/>
            <person name="Bulone V."/>
            <person name="Diaz-Moreno S.M."/>
            <person name="Dumas B."/>
            <person name="Fan L."/>
            <person name="Gaulin E."/>
            <person name="Govers F."/>
            <person name="Grenville-Briggs L.J."/>
            <person name="Horner N.R."/>
            <person name="Levin J.Z."/>
            <person name="Mammella M."/>
            <person name="Meijer H.J."/>
            <person name="Morris P."/>
            <person name="Nusbaum C."/>
            <person name="Oome S."/>
            <person name="Phillips A.J."/>
            <person name="van Rooyen D."/>
            <person name="Rzeszutek E."/>
            <person name="Saraiva M."/>
            <person name="Secombes C.J."/>
            <person name="Seidl M.F."/>
            <person name="Snel B."/>
            <person name="Stassen J.H."/>
            <person name="Sykes S."/>
            <person name="Tripathy S."/>
            <person name="van den Berg H."/>
            <person name="Vega-Arreguin J.C."/>
            <person name="Wawra S."/>
            <person name="Young S.K."/>
            <person name="Zeng Q."/>
            <person name="Dieguez-Uribeondo J."/>
            <person name="Russ C."/>
            <person name="Tyler B.M."/>
            <person name="van West P."/>
        </authorList>
    </citation>
    <scope>NUCLEOTIDE SEQUENCE [LARGE SCALE GENOMIC DNA]</scope>
    <source>
        <strain evidence="8 9">CBS 223.65</strain>
    </source>
</reference>
<evidence type="ECO:0000256" key="3">
    <source>
        <dbReference type="ARBA" id="ARBA00022692"/>
    </source>
</evidence>
<dbReference type="OMA" id="LKQVWDN"/>
<feature type="transmembrane region" description="Helical" evidence="6">
    <location>
        <begin position="415"/>
        <end position="437"/>
    </location>
</feature>